<evidence type="ECO:0000259" key="4">
    <source>
        <dbReference type="Pfam" id="PF10566"/>
    </source>
</evidence>
<accession>A0ABU4WHW6</accession>
<evidence type="ECO:0000313" key="7">
    <source>
        <dbReference type="EMBL" id="MDX8416163.1"/>
    </source>
</evidence>
<dbReference type="Pfam" id="PF14509">
    <property type="entry name" value="GH97_C"/>
    <property type="match status" value="1"/>
</dbReference>
<feature type="domain" description="Glycosyl-hydrolase 97 N-terminal" evidence="5">
    <location>
        <begin position="24"/>
        <end position="278"/>
    </location>
</feature>
<dbReference type="Proteomes" id="UP001275932">
    <property type="component" value="Unassembled WGS sequence"/>
</dbReference>
<dbReference type="InterPro" id="IPR019563">
    <property type="entry name" value="GH97_catalytic"/>
</dbReference>
<dbReference type="SUPFAM" id="SSF51445">
    <property type="entry name" value="(Trans)glycosidases"/>
    <property type="match status" value="1"/>
</dbReference>
<keyword evidence="1 7" id="KW-0378">Hydrolase</keyword>
<dbReference type="RefSeq" id="WP_370397618.1">
    <property type="nucleotide sequence ID" value="NZ_JALBUT010000010.1"/>
</dbReference>
<sequence length="648" mass="73180">MKIWGIFALFCFMFASAHGKAFPLSSPDGKLDAEVEVSKTLGFSIKFDGKSIVENCQIAMDTSLGNFGVNPKFVSKSFSSVKKEINPVWANKNKILDSYNRLLLKFDGFSVEFRAYDDAFAYRFICDKKGEIIVNSETAKYPFDGAMDAYPQKVGSFHCWFEDVYRRMKLCEISKHMPMAALPFVFDAGNVKVAILDSDVSEYPKMNLKFSENGEIQGAFAPYPKEFENKGRLFMPKSIEDFIAKSSAARTFPWRAMLFARTDAELVENSIQYKLASPSKIKDASWIETGTCAWDWWNDWGLFGVDFVAGQNMPTYKYYVDFASKFGMKYFLLDEGWIGNNDLVATMQPKIDIKELVKYAEERNVKILLWTLVRPFEKDAVKILDRAKEWGVAGLKIDFMERDDQQAVDLFEKIASLAAERKLVVDFHGCAPSSGLHRKYPNVINFEGVRGGENNKGGVLSPSHNVDLVFTRSLAGPMDYTPGAMRNLTKGNVNSMPSMPNARGTRAHQMAMYVCYFEPLKMLCDSPSAYMKEPVCAAFMAQCPTVWDDTRVVDGKIGEYVLMLRRSGKNWYVGAMSAVDKEIELDLDFLPKGEFTMESFADGVNFERVGFDYKREVRDVNSSSKIKIKMTRLGGGFVAKITPKSAKK</sequence>
<dbReference type="InterPro" id="IPR052720">
    <property type="entry name" value="Glycosyl_hydrolase_97"/>
</dbReference>
<keyword evidence="3" id="KW-0732">Signal</keyword>
<dbReference type="PANTHER" id="PTHR35803:SF2">
    <property type="entry name" value="RETAINING ALPHA-GALACTOSIDASE"/>
    <property type="match status" value="1"/>
</dbReference>
<feature type="signal peptide" evidence="3">
    <location>
        <begin position="1"/>
        <end position="17"/>
    </location>
</feature>
<reference evidence="7 8" key="1">
    <citation type="submission" date="2022-03" db="EMBL/GenBank/DDBJ databases">
        <title>Novel taxa within the pig intestine.</title>
        <authorList>
            <person name="Wylensek D."/>
            <person name="Bishof K."/>
            <person name="Afrizal A."/>
            <person name="Clavel T."/>
        </authorList>
    </citation>
    <scope>NUCLEOTIDE SEQUENCE [LARGE SCALE GENOMIC DNA]</scope>
    <source>
        <strain evidence="7 8">CLA-KB-P66</strain>
    </source>
</reference>
<dbReference type="InterPro" id="IPR014718">
    <property type="entry name" value="GH-type_carb-bd"/>
</dbReference>
<comment type="caution">
    <text evidence="7">The sequence shown here is derived from an EMBL/GenBank/DDBJ whole genome shotgun (WGS) entry which is preliminary data.</text>
</comment>
<evidence type="ECO:0000256" key="2">
    <source>
        <dbReference type="ARBA" id="ARBA00023295"/>
    </source>
</evidence>
<dbReference type="Gene3D" id="2.70.98.10">
    <property type="match status" value="1"/>
</dbReference>
<proteinExistence type="predicted"/>
<name>A0ABU4WHW6_9BACT</name>
<protein>
    <submittedName>
        <fullName evidence="7">Glycoside hydrolase family 97 protein</fullName>
    </submittedName>
</protein>
<keyword evidence="8" id="KW-1185">Reference proteome</keyword>
<dbReference type="Gene3D" id="2.60.40.1180">
    <property type="entry name" value="Golgi alpha-mannosidase II"/>
    <property type="match status" value="1"/>
</dbReference>
<evidence type="ECO:0000259" key="5">
    <source>
        <dbReference type="Pfam" id="PF14508"/>
    </source>
</evidence>
<dbReference type="InterPro" id="IPR013785">
    <property type="entry name" value="Aldolase_TIM"/>
</dbReference>
<organism evidence="7 8">
    <name type="scientific">Intestinicryptomonas porci</name>
    <dbReference type="NCBI Taxonomy" id="2926320"/>
    <lineage>
        <taxon>Bacteria</taxon>
        <taxon>Pseudomonadati</taxon>
        <taxon>Verrucomicrobiota</taxon>
        <taxon>Opitutia</taxon>
        <taxon>Opitutales</taxon>
        <taxon>Intestinicryptomonaceae</taxon>
        <taxon>Intestinicryptomonas</taxon>
    </lineage>
</organism>
<gene>
    <name evidence="7" type="ORF">MOX91_08270</name>
</gene>
<dbReference type="Pfam" id="PF10566">
    <property type="entry name" value="Glyco_hydro_97"/>
    <property type="match status" value="1"/>
</dbReference>
<feature type="domain" description="Glycosyl-hydrolase 97 catalytic" evidence="4">
    <location>
        <begin position="296"/>
        <end position="449"/>
    </location>
</feature>
<dbReference type="Pfam" id="PF14508">
    <property type="entry name" value="GH97_N"/>
    <property type="match status" value="1"/>
</dbReference>
<dbReference type="EMBL" id="JALBUT010000010">
    <property type="protein sequence ID" value="MDX8416163.1"/>
    <property type="molecule type" value="Genomic_DNA"/>
</dbReference>
<dbReference type="GO" id="GO:0016787">
    <property type="term" value="F:hydrolase activity"/>
    <property type="evidence" value="ECO:0007669"/>
    <property type="project" value="UniProtKB-KW"/>
</dbReference>
<evidence type="ECO:0000256" key="1">
    <source>
        <dbReference type="ARBA" id="ARBA00022801"/>
    </source>
</evidence>
<feature type="domain" description="Glycosyl-hydrolase 97 C-terminal oligomerisation" evidence="6">
    <location>
        <begin position="546"/>
        <end position="641"/>
    </location>
</feature>
<feature type="chain" id="PRO_5046511625" evidence="3">
    <location>
        <begin position="18"/>
        <end position="648"/>
    </location>
</feature>
<dbReference type="PANTHER" id="PTHR35803">
    <property type="entry name" value="GLUCAN 1,4-ALPHA-GLUCOSIDASE SUSB-RELATED"/>
    <property type="match status" value="1"/>
</dbReference>
<dbReference type="InterPro" id="IPR017853">
    <property type="entry name" value="GH"/>
</dbReference>
<evidence type="ECO:0000313" key="8">
    <source>
        <dbReference type="Proteomes" id="UP001275932"/>
    </source>
</evidence>
<dbReference type="Gene3D" id="3.20.20.70">
    <property type="entry name" value="Aldolase class I"/>
    <property type="match status" value="1"/>
</dbReference>
<evidence type="ECO:0000256" key="3">
    <source>
        <dbReference type="SAM" id="SignalP"/>
    </source>
</evidence>
<keyword evidence="2" id="KW-0326">Glycosidase</keyword>
<dbReference type="InterPro" id="IPR013780">
    <property type="entry name" value="Glyco_hydro_b"/>
</dbReference>
<dbReference type="InterPro" id="IPR029486">
    <property type="entry name" value="GH97_N"/>
</dbReference>
<dbReference type="InterPro" id="IPR029483">
    <property type="entry name" value="GH97_C"/>
</dbReference>
<evidence type="ECO:0000259" key="6">
    <source>
        <dbReference type="Pfam" id="PF14509"/>
    </source>
</evidence>